<sequence length="274" mass="29346">MPDTSVLIDVDDRPVAWREAGTGDVVLFLHGLGHSRIAWDRQLEDLSDRWRCVAWDLPGFGASEPLESLTFPAIASAAVSLLDRLGVDSAHLVGLSFGGQHALHVALEHPDRVRSLVLADTSPAFGLDGTTREEWIEQRLEPLRAGLTPTDIAESVMVGISGPGFSGPDFDLAVAAMKRLTSGAYEDAVRCLPDHDVRDALATIHVPALVVVGELDPSTPPAVARLLADGIRNANLVELPGIGHLTPNEAPQEFNRLVREFLDAQEPTTRGAGS</sequence>
<feature type="domain" description="AB hydrolase-1" evidence="2">
    <location>
        <begin position="26"/>
        <end position="256"/>
    </location>
</feature>
<protein>
    <recommendedName>
        <fullName evidence="2">AB hydrolase-1 domain-containing protein</fullName>
    </recommendedName>
</protein>
<organism evidence="3">
    <name type="scientific">marine metagenome</name>
    <dbReference type="NCBI Taxonomy" id="408172"/>
    <lineage>
        <taxon>unclassified sequences</taxon>
        <taxon>metagenomes</taxon>
        <taxon>ecological metagenomes</taxon>
    </lineage>
</organism>
<dbReference type="AlphaFoldDB" id="A0A381TN21"/>
<dbReference type="PANTHER" id="PTHR43798">
    <property type="entry name" value="MONOACYLGLYCEROL LIPASE"/>
    <property type="match status" value="1"/>
</dbReference>
<dbReference type="SUPFAM" id="SSF53474">
    <property type="entry name" value="alpha/beta-Hydrolases"/>
    <property type="match status" value="1"/>
</dbReference>
<evidence type="ECO:0000259" key="2">
    <source>
        <dbReference type="Pfam" id="PF12697"/>
    </source>
</evidence>
<dbReference type="PRINTS" id="PR00412">
    <property type="entry name" value="EPOXHYDRLASE"/>
</dbReference>
<dbReference type="EMBL" id="UINC01004693">
    <property type="protein sequence ID" value="SVA16187.1"/>
    <property type="molecule type" value="Genomic_DNA"/>
</dbReference>
<dbReference type="GO" id="GO:0016787">
    <property type="term" value="F:hydrolase activity"/>
    <property type="evidence" value="ECO:0007669"/>
    <property type="project" value="UniProtKB-KW"/>
</dbReference>
<gene>
    <name evidence="3" type="ORF">METZ01_LOCUS69041</name>
</gene>
<dbReference type="Gene3D" id="3.40.50.1820">
    <property type="entry name" value="alpha/beta hydrolase"/>
    <property type="match status" value="1"/>
</dbReference>
<reference evidence="3" key="1">
    <citation type="submission" date="2018-05" db="EMBL/GenBank/DDBJ databases">
        <authorList>
            <person name="Lanie J.A."/>
            <person name="Ng W.-L."/>
            <person name="Kazmierczak K.M."/>
            <person name="Andrzejewski T.M."/>
            <person name="Davidsen T.M."/>
            <person name="Wayne K.J."/>
            <person name="Tettelin H."/>
            <person name="Glass J.I."/>
            <person name="Rusch D."/>
            <person name="Podicherti R."/>
            <person name="Tsui H.-C.T."/>
            <person name="Winkler M.E."/>
        </authorList>
    </citation>
    <scope>NUCLEOTIDE SEQUENCE</scope>
</reference>
<dbReference type="InterPro" id="IPR000639">
    <property type="entry name" value="Epox_hydrolase-like"/>
</dbReference>
<dbReference type="InterPro" id="IPR050266">
    <property type="entry name" value="AB_hydrolase_sf"/>
</dbReference>
<evidence type="ECO:0000256" key="1">
    <source>
        <dbReference type="ARBA" id="ARBA00022801"/>
    </source>
</evidence>
<proteinExistence type="predicted"/>
<name>A0A381TN21_9ZZZZ</name>
<accession>A0A381TN21</accession>
<evidence type="ECO:0000313" key="3">
    <source>
        <dbReference type="EMBL" id="SVA16187.1"/>
    </source>
</evidence>
<dbReference type="InterPro" id="IPR000073">
    <property type="entry name" value="AB_hydrolase_1"/>
</dbReference>
<keyword evidence="1" id="KW-0378">Hydrolase</keyword>
<dbReference type="GO" id="GO:0016020">
    <property type="term" value="C:membrane"/>
    <property type="evidence" value="ECO:0007669"/>
    <property type="project" value="TreeGrafter"/>
</dbReference>
<dbReference type="PRINTS" id="PR00111">
    <property type="entry name" value="ABHYDROLASE"/>
</dbReference>
<dbReference type="Pfam" id="PF12697">
    <property type="entry name" value="Abhydrolase_6"/>
    <property type="match status" value="1"/>
</dbReference>
<dbReference type="PANTHER" id="PTHR43798:SF31">
    <property type="entry name" value="AB HYDROLASE SUPERFAMILY PROTEIN YCLE"/>
    <property type="match status" value="1"/>
</dbReference>
<dbReference type="InterPro" id="IPR029058">
    <property type="entry name" value="AB_hydrolase_fold"/>
</dbReference>